<dbReference type="Pfam" id="PF00300">
    <property type="entry name" value="His_Phos_1"/>
    <property type="match status" value="1"/>
</dbReference>
<reference evidence="2 3" key="1">
    <citation type="submission" date="2021-03" db="EMBL/GenBank/DDBJ databases">
        <title>Sequencing the genomes of 1000 actinobacteria strains.</title>
        <authorList>
            <person name="Klenk H.-P."/>
        </authorList>
    </citation>
    <scope>NUCLEOTIDE SEQUENCE [LARGE SCALE GENOMIC DNA]</scope>
    <source>
        <strain evidence="2 3">DSM 12936</strain>
    </source>
</reference>
<dbReference type="EMBL" id="JAGIOB010000001">
    <property type="protein sequence ID" value="MBP2418705.1"/>
    <property type="molecule type" value="Genomic_DNA"/>
</dbReference>
<dbReference type="GO" id="GO:0004619">
    <property type="term" value="F:phosphoglycerate mutase activity"/>
    <property type="evidence" value="ECO:0007669"/>
    <property type="project" value="UniProtKB-EC"/>
</dbReference>
<dbReference type="Gene3D" id="3.40.50.1240">
    <property type="entry name" value="Phosphoglycerate mutase-like"/>
    <property type="match status" value="1"/>
</dbReference>
<dbReference type="EC" id="5.4.2.11" evidence="2"/>
<keyword evidence="3" id="KW-1185">Reference proteome</keyword>
<dbReference type="InterPro" id="IPR029033">
    <property type="entry name" value="His_PPase_superfam"/>
</dbReference>
<dbReference type="NCBIfam" id="TIGR03848">
    <property type="entry name" value="MSMEG_4193"/>
    <property type="match status" value="1"/>
</dbReference>
<comment type="caution">
    <text evidence="2">The sequence shown here is derived from an EMBL/GenBank/DDBJ whole genome shotgun (WGS) entry which is preliminary data.</text>
</comment>
<dbReference type="SMART" id="SM00855">
    <property type="entry name" value="PGAM"/>
    <property type="match status" value="1"/>
</dbReference>
<gene>
    <name evidence="2" type="ORF">JOF54_003627</name>
</gene>
<accession>A0ABS4ZCB5</accession>
<evidence type="ECO:0000313" key="2">
    <source>
        <dbReference type="EMBL" id="MBP2418705.1"/>
    </source>
</evidence>
<keyword evidence="2" id="KW-0413">Isomerase</keyword>
<dbReference type="CDD" id="cd07067">
    <property type="entry name" value="HP_PGM_like"/>
    <property type="match status" value="1"/>
</dbReference>
<dbReference type="RefSeq" id="WP_210058403.1">
    <property type="nucleotide sequence ID" value="NZ_BAAAMH010000001.1"/>
</dbReference>
<dbReference type="InterPro" id="IPR022492">
    <property type="entry name" value="Phosphomutase_MSMEG4193_put"/>
</dbReference>
<feature type="region of interest" description="Disordered" evidence="1">
    <location>
        <begin position="207"/>
        <end position="245"/>
    </location>
</feature>
<organism evidence="2 3">
    <name type="scientific">Microlunatus capsulatus</name>
    <dbReference type="NCBI Taxonomy" id="99117"/>
    <lineage>
        <taxon>Bacteria</taxon>
        <taxon>Bacillati</taxon>
        <taxon>Actinomycetota</taxon>
        <taxon>Actinomycetes</taxon>
        <taxon>Propionibacteriales</taxon>
        <taxon>Propionibacteriaceae</taxon>
        <taxon>Microlunatus</taxon>
    </lineage>
</organism>
<protein>
    <submittedName>
        <fullName evidence="2">2,3-bisphosphoglycerate-dependent phosphoglycerate mutase</fullName>
        <ecNumber evidence="2">5.4.2.11</ecNumber>
    </submittedName>
</protein>
<evidence type="ECO:0000256" key="1">
    <source>
        <dbReference type="SAM" id="MobiDB-lite"/>
    </source>
</evidence>
<dbReference type="Proteomes" id="UP000758168">
    <property type="component" value="Unassembled WGS sequence"/>
</dbReference>
<feature type="compositionally biased region" description="Low complexity" evidence="1">
    <location>
        <begin position="236"/>
        <end position="245"/>
    </location>
</feature>
<evidence type="ECO:0000313" key="3">
    <source>
        <dbReference type="Proteomes" id="UP000758168"/>
    </source>
</evidence>
<dbReference type="InterPro" id="IPR013078">
    <property type="entry name" value="His_Pase_superF_clade-1"/>
</dbReference>
<dbReference type="PANTHER" id="PTHR48100:SF2">
    <property type="entry name" value="CONSERVED PROTEIN"/>
    <property type="match status" value="1"/>
</dbReference>
<proteinExistence type="predicted"/>
<name>A0ABS4ZCB5_9ACTN</name>
<dbReference type="SUPFAM" id="SSF53254">
    <property type="entry name" value="Phosphoglycerate mutase-like"/>
    <property type="match status" value="1"/>
</dbReference>
<dbReference type="PANTHER" id="PTHR48100">
    <property type="entry name" value="BROAD-SPECIFICITY PHOSPHATASE YOR283W-RELATED"/>
    <property type="match status" value="1"/>
</dbReference>
<dbReference type="InterPro" id="IPR050275">
    <property type="entry name" value="PGM_Phosphatase"/>
</dbReference>
<sequence length="245" mass="25362">MTTVLLIRHGRTSANTAGILAGRSSGVELDAVGRTQVADVGTRLAGVPLRAVVTSPLRRCRQTTQALVGARAEPCPVHSEQGIIECGYGDWTGKTLKELSGEKLWATVQSQPSAVRFPGGESMTEMSARAVGTIRRWDATMEAEHGADAVWAAVSHGDVIKAVLADALGMHLDAFQRILVDPASVSIVRYTASRPYVVTVNSTNADLGKLLTPPPTKAAGSDDDAAVGGGLGAGGADDPAAGEPR</sequence>